<name>A0A8T0WJ76_PANVG</name>
<dbReference type="PANTHER" id="PTHR47165">
    <property type="entry name" value="OS03G0429900 PROTEIN"/>
    <property type="match status" value="1"/>
</dbReference>
<comment type="caution">
    <text evidence="3">The sequence shown here is derived from an EMBL/GenBank/DDBJ whole genome shotgun (WGS) entry which is preliminary data.</text>
</comment>
<evidence type="ECO:0000256" key="1">
    <source>
        <dbReference type="SAM" id="MobiDB-lite"/>
    </source>
</evidence>
<dbReference type="Proteomes" id="UP000823388">
    <property type="component" value="Chromosome 2K"/>
</dbReference>
<gene>
    <name evidence="3" type="ORF">PVAP13_2KG318000</name>
</gene>
<dbReference type="InterPro" id="IPR047192">
    <property type="entry name" value="Euk_RPA1_DBD_C"/>
</dbReference>
<dbReference type="SUPFAM" id="SSF50249">
    <property type="entry name" value="Nucleic acid-binding proteins"/>
    <property type="match status" value="3"/>
</dbReference>
<dbReference type="PANTHER" id="PTHR47165:SF3">
    <property type="entry name" value="RETROTRANSPOSON-LIKE PROTEIN"/>
    <property type="match status" value="1"/>
</dbReference>
<protein>
    <recommendedName>
        <fullName evidence="2">Replication protein A 70 kDa DNA-binding subunit B/D first OB fold domain-containing protein</fullName>
    </recommendedName>
</protein>
<dbReference type="Pfam" id="PF02721">
    <property type="entry name" value="DUF223"/>
    <property type="match status" value="1"/>
</dbReference>
<sequence length="382" mass="43399">MGDVLIPSLMTGDCNDTICVRASRFWEFYDLNDETKLLHADLVLLDEEGNSIHAQIYPNAFQRFKTLIKEGNVYNLACFWVKKSNDKYKPVTNENMISLSTWTTIEVVVEIPHAFPMFTYSLTPIEQLPSRVDYTEYFTDVIGIVTAISNVITLRARGRQNDSLKRVVTICSESNASMDVVLWASGAVTLAGNSPCKWYINLDVPEARALLSSIGNTNQPIRWDQQMTPTKATPAVEHKNISEIKDLNPFKYKKMDFLVTMTIRNIDSSWWYNSCYKCVKTAKPYGDLYKCTDSECNYIGKPVQRNKLSMIAGDETGDTDFIMFGRWVQRLTKKTADTLIAENPQGFIPNEITRLLEKKSNSMSASQKTQQAPTKFASRSMQ</sequence>
<dbReference type="Gene3D" id="2.40.50.140">
    <property type="entry name" value="Nucleic acid-binding proteins"/>
    <property type="match status" value="3"/>
</dbReference>
<dbReference type="EMBL" id="CM029039">
    <property type="protein sequence ID" value="KAG2643149.1"/>
    <property type="molecule type" value="Genomic_DNA"/>
</dbReference>
<evidence type="ECO:0000259" key="2">
    <source>
        <dbReference type="Pfam" id="PF02721"/>
    </source>
</evidence>
<dbReference type="CDD" id="cd04480">
    <property type="entry name" value="RPA1_DBD_A_like"/>
    <property type="match status" value="1"/>
</dbReference>
<dbReference type="InterPro" id="IPR003871">
    <property type="entry name" value="RFA1B/D_OB_1st"/>
</dbReference>
<dbReference type="CDD" id="cd04476">
    <property type="entry name" value="RPA1_DBD_C"/>
    <property type="match status" value="1"/>
</dbReference>
<evidence type="ECO:0000313" key="3">
    <source>
        <dbReference type="EMBL" id="KAG2643149.1"/>
    </source>
</evidence>
<keyword evidence="4" id="KW-1185">Reference proteome</keyword>
<dbReference type="AlphaFoldDB" id="A0A8T0WJ76"/>
<feature type="compositionally biased region" description="Polar residues" evidence="1">
    <location>
        <begin position="361"/>
        <end position="382"/>
    </location>
</feature>
<feature type="region of interest" description="Disordered" evidence="1">
    <location>
        <begin position="359"/>
        <end position="382"/>
    </location>
</feature>
<proteinExistence type="predicted"/>
<organism evidence="3 4">
    <name type="scientific">Panicum virgatum</name>
    <name type="common">Blackwell switchgrass</name>
    <dbReference type="NCBI Taxonomy" id="38727"/>
    <lineage>
        <taxon>Eukaryota</taxon>
        <taxon>Viridiplantae</taxon>
        <taxon>Streptophyta</taxon>
        <taxon>Embryophyta</taxon>
        <taxon>Tracheophyta</taxon>
        <taxon>Spermatophyta</taxon>
        <taxon>Magnoliopsida</taxon>
        <taxon>Liliopsida</taxon>
        <taxon>Poales</taxon>
        <taxon>Poaceae</taxon>
        <taxon>PACMAD clade</taxon>
        <taxon>Panicoideae</taxon>
        <taxon>Panicodae</taxon>
        <taxon>Paniceae</taxon>
        <taxon>Panicinae</taxon>
        <taxon>Panicum</taxon>
        <taxon>Panicum sect. Hiantes</taxon>
    </lineage>
</organism>
<evidence type="ECO:0000313" key="4">
    <source>
        <dbReference type="Proteomes" id="UP000823388"/>
    </source>
</evidence>
<feature type="domain" description="Replication protein A 70 kDa DNA-binding subunit B/D first OB fold" evidence="2">
    <location>
        <begin position="17"/>
        <end position="105"/>
    </location>
</feature>
<dbReference type="InterPro" id="IPR012340">
    <property type="entry name" value="NA-bd_OB-fold"/>
</dbReference>
<reference evidence="3" key="1">
    <citation type="submission" date="2020-05" db="EMBL/GenBank/DDBJ databases">
        <title>WGS assembly of Panicum virgatum.</title>
        <authorList>
            <person name="Lovell J.T."/>
            <person name="Jenkins J."/>
            <person name="Shu S."/>
            <person name="Juenger T.E."/>
            <person name="Schmutz J."/>
        </authorList>
    </citation>
    <scope>NUCLEOTIDE SEQUENCE</scope>
    <source>
        <strain evidence="3">AP13</strain>
    </source>
</reference>
<accession>A0A8T0WJ76</accession>